<organism evidence="10 11">
    <name type="scientific">Propionivibrio dicarboxylicus</name>
    <dbReference type="NCBI Taxonomy" id="83767"/>
    <lineage>
        <taxon>Bacteria</taxon>
        <taxon>Pseudomonadati</taxon>
        <taxon>Pseudomonadota</taxon>
        <taxon>Betaproteobacteria</taxon>
        <taxon>Rhodocyclales</taxon>
        <taxon>Rhodocyclaceae</taxon>
        <taxon>Propionivibrio</taxon>
    </lineage>
</organism>
<evidence type="ECO:0000313" key="10">
    <source>
        <dbReference type="EMBL" id="SDH56452.1"/>
    </source>
</evidence>
<dbReference type="OrthoDB" id="9775035at2"/>
<evidence type="ECO:0000256" key="2">
    <source>
        <dbReference type="ARBA" id="ARBA00022475"/>
    </source>
</evidence>
<keyword evidence="2" id="KW-1003">Cell membrane</keyword>
<reference evidence="10 11" key="1">
    <citation type="submission" date="2016-10" db="EMBL/GenBank/DDBJ databases">
        <authorList>
            <person name="de Groot N.N."/>
        </authorList>
    </citation>
    <scope>NUCLEOTIDE SEQUENCE [LARGE SCALE GENOMIC DNA]</scope>
    <source>
        <strain evidence="10 11">DSM 5885</strain>
    </source>
</reference>
<dbReference type="PANTHER" id="PTHR33908">
    <property type="entry name" value="MANNOSYLTRANSFERASE YKCB-RELATED"/>
    <property type="match status" value="1"/>
</dbReference>
<dbReference type="EMBL" id="FNCY01000006">
    <property type="protein sequence ID" value="SDH56452.1"/>
    <property type="molecule type" value="Genomic_DNA"/>
</dbReference>
<dbReference type="GO" id="GO:0009103">
    <property type="term" value="P:lipopolysaccharide biosynthetic process"/>
    <property type="evidence" value="ECO:0007669"/>
    <property type="project" value="UniProtKB-ARBA"/>
</dbReference>
<evidence type="ECO:0000256" key="8">
    <source>
        <dbReference type="SAM" id="Phobius"/>
    </source>
</evidence>
<evidence type="ECO:0000313" key="11">
    <source>
        <dbReference type="Proteomes" id="UP000198607"/>
    </source>
</evidence>
<dbReference type="GO" id="GO:0016763">
    <property type="term" value="F:pentosyltransferase activity"/>
    <property type="evidence" value="ECO:0007669"/>
    <property type="project" value="TreeGrafter"/>
</dbReference>
<dbReference type="PANTHER" id="PTHR33908:SF3">
    <property type="entry name" value="UNDECAPRENYL PHOSPHATE-ALPHA-4-AMINO-4-DEOXY-L-ARABINOSE ARABINOSYL TRANSFERASE"/>
    <property type="match status" value="1"/>
</dbReference>
<feature type="transmembrane region" description="Helical" evidence="8">
    <location>
        <begin position="218"/>
        <end position="236"/>
    </location>
</feature>
<protein>
    <submittedName>
        <fullName evidence="10">4-amino-4-deoxy-L-arabinose transferase</fullName>
    </submittedName>
</protein>
<dbReference type="STRING" id="83767.SAMN05660652_01912"/>
<keyword evidence="4 10" id="KW-0808">Transferase</keyword>
<comment type="subcellular location">
    <subcellularLocation>
        <location evidence="1">Cell membrane</location>
        <topology evidence="1">Multi-pass membrane protein</topology>
    </subcellularLocation>
</comment>
<feature type="transmembrane region" description="Helical" evidence="8">
    <location>
        <begin position="326"/>
        <end position="348"/>
    </location>
</feature>
<evidence type="ECO:0000256" key="7">
    <source>
        <dbReference type="ARBA" id="ARBA00023136"/>
    </source>
</evidence>
<keyword evidence="6 8" id="KW-1133">Transmembrane helix</keyword>
<feature type="transmembrane region" description="Helical" evidence="8">
    <location>
        <begin position="118"/>
        <end position="136"/>
    </location>
</feature>
<evidence type="ECO:0000256" key="3">
    <source>
        <dbReference type="ARBA" id="ARBA00022676"/>
    </source>
</evidence>
<evidence type="ECO:0000256" key="5">
    <source>
        <dbReference type="ARBA" id="ARBA00022692"/>
    </source>
</evidence>
<name>A0A1G8DFJ1_9RHOO</name>
<evidence type="ECO:0000256" key="4">
    <source>
        <dbReference type="ARBA" id="ARBA00022679"/>
    </source>
</evidence>
<keyword evidence="7 8" id="KW-0472">Membrane</keyword>
<dbReference type="RefSeq" id="WP_091936949.1">
    <property type="nucleotide sequence ID" value="NZ_FNCY01000006.1"/>
</dbReference>
<feature type="transmembrane region" description="Helical" evidence="8">
    <location>
        <begin position="301"/>
        <end position="320"/>
    </location>
</feature>
<feature type="transmembrane region" description="Helical" evidence="8">
    <location>
        <begin position="93"/>
        <end position="112"/>
    </location>
</feature>
<evidence type="ECO:0000259" key="9">
    <source>
        <dbReference type="Pfam" id="PF13231"/>
    </source>
</evidence>
<accession>A0A1G8DFJ1</accession>
<proteinExistence type="predicted"/>
<dbReference type="Pfam" id="PF13231">
    <property type="entry name" value="PMT_2"/>
    <property type="match status" value="1"/>
</dbReference>
<dbReference type="Proteomes" id="UP000198607">
    <property type="component" value="Unassembled WGS sequence"/>
</dbReference>
<evidence type="ECO:0000256" key="6">
    <source>
        <dbReference type="ARBA" id="ARBA00022989"/>
    </source>
</evidence>
<gene>
    <name evidence="10" type="ORF">SAMN05660652_01912</name>
</gene>
<keyword evidence="3" id="KW-0328">Glycosyltransferase</keyword>
<feature type="transmembrane region" description="Helical" evidence="8">
    <location>
        <begin position="360"/>
        <end position="383"/>
    </location>
</feature>
<dbReference type="GO" id="GO:0005886">
    <property type="term" value="C:plasma membrane"/>
    <property type="evidence" value="ECO:0007669"/>
    <property type="project" value="UniProtKB-SubCell"/>
</dbReference>
<feature type="transmembrane region" description="Helical" evidence="8">
    <location>
        <begin position="268"/>
        <end position="289"/>
    </location>
</feature>
<dbReference type="AlphaFoldDB" id="A0A1G8DFJ1"/>
<sequence>MSKIAAFLSSLTDGNSPRRLLATLALWLVAFAGIRALMLPDEGRYVGVAWEMVTNGQWDVPRLDGLPFFHKPPLFYWLTALGLKLFGIHDWSARFASILAGVLTAGGLYLFARRHRSARVAAMASLILVTSPFFFAGSQYANLDMLVAGMISLTILSGANAVLRLEQGLPYRGALAATYALAGLGVLAKGLIGIVLPGGVLFFWLLWRRAWRPLVKTLWPVGLLAFALVALPWFFWMQHLYPGFYDYFFIYHHFQRFAETGFNNQRPLWFYVPILVVFALPWTIGLTRLFNRAYWQDAAQAPLRSLMAIWLIVIVGFFSLPSSKLVGYVLPALAPLAYLIADPFANWLEREPQRGRTRFLCLLGLASGACVTLVAVIAVAYTVSAKPLITPARPDFNAAADDVAMIDWYQYDLPFYLRARKPAWVVSRWSDPDIPKHDNWRKELFDAGKFDAAAGTAQLIEEAQFVERLCARQTGAIWVWGRPPSMEFALWLKDLPPAFSNARYALWRLTPDNIRTLPVCAGKPTGG</sequence>
<dbReference type="GO" id="GO:0010041">
    <property type="term" value="P:response to iron(III) ion"/>
    <property type="evidence" value="ECO:0007669"/>
    <property type="project" value="TreeGrafter"/>
</dbReference>
<keyword evidence="11" id="KW-1185">Reference proteome</keyword>
<evidence type="ECO:0000256" key="1">
    <source>
        <dbReference type="ARBA" id="ARBA00004651"/>
    </source>
</evidence>
<feature type="domain" description="Glycosyltransferase RgtA/B/C/D-like" evidence="9">
    <location>
        <begin position="70"/>
        <end position="236"/>
    </location>
</feature>
<feature type="transmembrane region" description="Helical" evidence="8">
    <location>
        <begin position="175"/>
        <end position="206"/>
    </location>
</feature>
<dbReference type="InterPro" id="IPR050297">
    <property type="entry name" value="LipidA_mod_glycosyltrf_83"/>
</dbReference>
<keyword evidence="5 8" id="KW-0812">Transmembrane</keyword>
<dbReference type="InterPro" id="IPR038731">
    <property type="entry name" value="RgtA/B/C-like"/>
</dbReference>